<dbReference type="RefSeq" id="WP_142492408.1">
    <property type="nucleotide sequence ID" value="NZ_FXTO01000004.1"/>
</dbReference>
<proteinExistence type="predicted"/>
<accession>A0A521BV45</accession>
<keyword evidence="9" id="KW-1185">Reference proteome</keyword>
<dbReference type="SUPFAM" id="SSF81342">
    <property type="entry name" value="Transmembrane di-heme cytochromes"/>
    <property type="match status" value="1"/>
</dbReference>
<feature type="transmembrane region" description="Helical" evidence="6">
    <location>
        <begin position="35"/>
        <end position="56"/>
    </location>
</feature>
<protein>
    <submittedName>
        <fullName evidence="8">Cytochrome b</fullName>
    </submittedName>
</protein>
<organism evidence="8 9">
    <name type="scientific">Thalassovita litoralis</name>
    <dbReference type="NCBI Taxonomy" id="1010611"/>
    <lineage>
        <taxon>Bacteria</taxon>
        <taxon>Pseudomonadati</taxon>
        <taxon>Pseudomonadota</taxon>
        <taxon>Alphaproteobacteria</taxon>
        <taxon>Rhodobacterales</taxon>
        <taxon>Roseobacteraceae</taxon>
        <taxon>Thalassovita</taxon>
    </lineage>
</organism>
<dbReference type="InterPro" id="IPR016174">
    <property type="entry name" value="Di-haem_cyt_TM"/>
</dbReference>
<dbReference type="GO" id="GO:0009055">
    <property type="term" value="F:electron transfer activity"/>
    <property type="evidence" value="ECO:0007669"/>
    <property type="project" value="InterPro"/>
</dbReference>
<evidence type="ECO:0000256" key="1">
    <source>
        <dbReference type="ARBA" id="ARBA00004651"/>
    </source>
</evidence>
<keyword evidence="2" id="KW-1003">Cell membrane</keyword>
<keyword evidence="3 6" id="KW-0812">Transmembrane</keyword>
<evidence type="ECO:0000313" key="8">
    <source>
        <dbReference type="EMBL" id="SMO51064.1"/>
    </source>
</evidence>
<keyword evidence="4 6" id="KW-1133">Transmembrane helix</keyword>
<dbReference type="GO" id="GO:0020037">
    <property type="term" value="F:heme binding"/>
    <property type="evidence" value="ECO:0007669"/>
    <property type="project" value="TreeGrafter"/>
</dbReference>
<dbReference type="PANTHER" id="PTHR30485:SF2">
    <property type="entry name" value="BLL0597 PROTEIN"/>
    <property type="match status" value="1"/>
</dbReference>
<gene>
    <name evidence="8" type="ORF">SAMN06265173_104154</name>
</gene>
<name>A0A521BV45_9RHOB</name>
<evidence type="ECO:0000256" key="5">
    <source>
        <dbReference type="ARBA" id="ARBA00023136"/>
    </source>
</evidence>
<evidence type="ECO:0000256" key="3">
    <source>
        <dbReference type="ARBA" id="ARBA00022692"/>
    </source>
</evidence>
<dbReference type="Pfam" id="PF01292">
    <property type="entry name" value="Ni_hydr_CYTB"/>
    <property type="match status" value="1"/>
</dbReference>
<feature type="transmembrane region" description="Helical" evidence="6">
    <location>
        <begin position="94"/>
        <end position="114"/>
    </location>
</feature>
<dbReference type="Gene3D" id="1.20.950.20">
    <property type="entry name" value="Transmembrane di-heme cytochromes, Chain C"/>
    <property type="match status" value="1"/>
</dbReference>
<feature type="domain" description="Cytochrome b561 bacterial/Ni-hydrogenase" evidence="7">
    <location>
        <begin position="6"/>
        <end position="167"/>
    </location>
</feature>
<dbReference type="AlphaFoldDB" id="A0A521BV45"/>
<comment type="subcellular location">
    <subcellularLocation>
        <location evidence="1">Cell membrane</location>
        <topology evidence="1">Multi-pass membrane protein</topology>
    </subcellularLocation>
</comment>
<sequence length="179" mass="19984">MTEVKVWDPFVRLFHWMLVLGIALNGLILDDESKLHNWIGYGVVALVAARMIWGLIGTKHARFSDFPPDVNASLEQVQDIALGRVKYHKGHTPLGALMIYNLLLSVALIGLTGYMMTTDMFWGVDWVEELHEILAGWIGFSVAAHVAAVLFESWRTGVNLPRAMVTGRKQMPDTAGDRP</sequence>
<dbReference type="GO" id="GO:0005886">
    <property type="term" value="C:plasma membrane"/>
    <property type="evidence" value="ECO:0007669"/>
    <property type="project" value="UniProtKB-SubCell"/>
</dbReference>
<dbReference type="InterPro" id="IPR051542">
    <property type="entry name" value="Hydrogenase_cytochrome"/>
</dbReference>
<evidence type="ECO:0000259" key="7">
    <source>
        <dbReference type="Pfam" id="PF01292"/>
    </source>
</evidence>
<dbReference type="GO" id="GO:0022904">
    <property type="term" value="P:respiratory electron transport chain"/>
    <property type="evidence" value="ECO:0007669"/>
    <property type="project" value="InterPro"/>
</dbReference>
<keyword evidence="5 6" id="KW-0472">Membrane</keyword>
<dbReference type="OrthoDB" id="196472at2"/>
<feature type="transmembrane region" description="Helical" evidence="6">
    <location>
        <begin position="12"/>
        <end position="29"/>
    </location>
</feature>
<reference evidence="8 9" key="1">
    <citation type="submission" date="2017-05" db="EMBL/GenBank/DDBJ databases">
        <authorList>
            <person name="Varghese N."/>
            <person name="Submissions S."/>
        </authorList>
    </citation>
    <scope>NUCLEOTIDE SEQUENCE [LARGE SCALE GENOMIC DNA]</scope>
    <source>
        <strain evidence="8 9">DSM 29506</strain>
    </source>
</reference>
<evidence type="ECO:0000256" key="6">
    <source>
        <dbReference type="SAM" id="Phobius"/>
    </source>
</evidence>
<dbReference type="InterPro" id="IPR011577">
    <property type="entry name" value="Cyt_b561_bac/Ni-Hgenase"/>
</dbReference>
<evidence type="ECO:0000256" key="4">
    <source>
        <dbReference type="ARBA" id="ARBA00022989"/>
    </source>
</evidence>
<dbReference type="Proteomes" id="UP000316030">
    <property type="component" value="Unassembled WGS sequence"/>
</dbReference>
<evidence type="ECO:0000256" key="2">
    <source>
        <dbReference type="ARBA" id="ARBA00022475"/>
    </source>
</evidence>
<evidence type="ECO:0000313" key="9">
    <source>
        <dbReference type="Proteomes" id="UP000316030"/>
    </source>
</evidence>
<dbReference type="EMBL" id="FXTO01000004">
    <property type="protein sequence ID" value="SMO51064.1"/>
    <property type="molecule type" value="Genomic_DNA"/>
</dbReference>
<dbReference type="PANTHER" id="PTHR30485">
    <property type="entry name" value="NI/FE-HYDROGENASE 1 B-TYPE CYTOCHROME SUBUNIT"/>
    <property type="match status" value="1"/>
</dbReference>
<feature type="transmembrane region" description="Helical" evidence="6">
    <location>
        <begin position="134"/>
        <end position="154"/>
    </location>
</feature>